<dbReference type="EMBL" id="JAESWC010000001">
    <property type="protein sequence ID" value="MBL4934507.1"/>
    <property type="molecule type" value="Genomic_DNA"/>
</dbReference>
<keyword evidence="2" id="KW-1185">Reference proteome</keyword>
<evidence type="ECO:0000313" key="2">
    <source>
        <dbReference type="Proteomes" id="UP000632377"/>
    </source>
</evidence>
<name>A0ABS1T6X2_9CLOT</name>
<proteinExistence type="predicted"/>
<sequence length="136" mass="15440">MNSKRNFSSKVESLDMNDDDENGFFEGNVDFGKALVSFNFDAPSLDSKAFFKEQPVKASSTSETKANIFSSSPRGLTPAVDGETYSIKRGYQFRPSTIRKLNEIKAKHSDLNIYLNTIIDDAINYYYNYIFSEKNN</sequence>
<reference evidence="1 2" key="1">
    <citation type="submission" date="2021-01" db="EMBL/GenBank/DDBJ databases">
        <title>Genome public.</title>
        <authorList>
            <person name="Liu C."/>
            <person name="Sun Q."/>
        </authorList>
    </citation>
    <scope>NUCLEOTIDE SEQUENCE [LARGE SCALE GENOMIC DNA]</scope>
    <source>
        <strain evidence="1 2">YIM B02515</strain>
    </source>
</reference>
<organism evidence="1 2">
    <name type="scientific">Clostridium rhizosphaerae</name>
    <dbReference type="NCBI Taxonomy" id="2803861"/>
    <lineage>
        <taxon>Bacteria</taxon>
        <taxon>Bacillati</taxon>
        <taxon>Bacillota</taxon>
        <taxon>Clostridia</taxon>
        <taxon>Eubacteriales</taxon>
        <taxon>Clostridiaceae</taxon>
        <taxon>Clostridium</taxon>
    </lineage>
</organism>
<dbReference type="RefSeq" id="WP_202747139.1">
    <property type="nucleotide sequence ID" value="NZ_JAESWC010000001.1"/>
</dbReference>
<protein>
    <submittedName>
        <fullName evidence="1">Uncharacterized protein</fullName>
    </submittedName>
</protein>
<gene>
    <name evidence="1" type="ORF">JK636_01895</name>
</gene>
<comment type="caution">
    <text evidence="1">The sequence shown here is derived from an EMBL/GenBank/DDBJ whole genome shotgun (WGS) entry which is preliminary data.</text>
</comment>
<evidence type="ECO:0000313" key="1">
    <source>
        <dbReference type="EMBL" id="MBL4934507.1"/>
    </source>
</evidence>
<accession>A0ABS1T6X2</accession>
<dbReference type="Proteomes" id="UP000632377">
    <property type="component" value="Unassembled WGS sequence"/>
</dbReference>